<dbReference type="InterPro" id="IPR053096">
    <property type="entry name" value="CRTAM"/>
</dbReference>
<feature type="compositionally biased region" description="Low complexity" evidence="1">
    <location>
        <begin position="33"/>
        <end position="45"/>
    </location>
</feature>
<evidence type="ECO:0000256" key="1">
    <source>
        <dbReference type="SAM" id="MobiDB-lite"/>
    </source>
</evidence>
<evidence type="ECO:0000256" key="2">
    <source>
        <dbReference type="SAM" id="Phobius"/>
    </source>
</evidence>
<name>A0ABM0ZTN0_ECHTE</name>
<keyword evidence="2" id="KW-0472">Membrane</keyword>
<dbReference type="PANTHER" id="PTHR47118:SF1">
    <property type="entry name" value="CYTOTOXIC AND REGULATORY T-CELL MOLECULE"/>
    <property type="match status" value="1"/>
</dbReference>
<dbReference type="Proteomes" id="UP000694863">
    <property type="component" value="Unplaced"/>
</dbReference>
<feature type="region of interest" description="Disordered" evidence="1">
    <location>
        <begin position="20"/>
        <end position="71"/>
    </location>
</feature>
<dbReference type="GeneID" id="101639498"/>
<organism evidence="3 4">
    <name type="scientific">Echinops telfairi</name>
    <name type="common">Lesser hedgehog tenrec</name>
    <dbReference type="NCBI Taxonomy" id="9371"/>
    <lineage>
        <taxon>Eukaryota</taxon>
        <taxon>Metazoa</taxon>
        <taxon>Chordata</taxon>
        <taxon>Craniata</taxon>
        <taxon>Vertebrata</taxon>
        <taxon>Euteleostomi</taxon>
        <taxon>Mammalia</taxon>
        <taxon>Eutheria</taxon>
        <taxon>Afrotheria</taxon>
        <taxon>Tenrecidae</taxon>
        <taxon>Tenrecinae</taxon>
        <taxon>Echinops</taxon>
    </lineage>
</organism>
<keyword evidence="3" id="KW-1185">Reference proteome</keyword>
<protein>
    <submittedName>
        <fullName evidence="4">Cytotoxic and regulatory T-cell molecule</fullName>
    </submittedName>
</protein>
<keyword evidence="2" id="KW-0812">Transmembrane</keyword>
<accession>A0ABM0ZTN0</accession>
<feature type="transmembrane region" description="Helical" evidence="2">
    <location>
        <begin position="88"/>
        <end position="110"/>
    </location>
</feature>
<dbReference type="RefSeq" id="XP_012863660.1">
    <property type="nucleotide sequence ID" value="XM_013008206.2"/>
</dbReference>
<gene>
    <name evidence="4" type="primary">CRTAM</name>
</gene>
<dbReference type="PANTHER" id="PTHR47118">
    <property type="entry name" value="CYTOTOXIC AND REGULATORY T-CELL MOLECULE"/>
    <property type="match status" value="1"/>
</dbReference>
<evidence type="ECO:0000313" key="3">
    <source>
        <dbReference type="Proteomes" id="UP000694863"/>
    </source>
</evidence>
<reference evidence="4" key="1">
    <citation type="submission" date="2025-08" db="UniProtKB">
        <authorList>
            <consortium name="RefSeq"/>
        </authorList>
    </citation>
    <scope>IDENTIFICATION</scope>
</reference>
<feature type="compositionally biased region" description="Polar residues" evidence="1">
    <location>
        <begin position="46"/>
        <end position="55"/>
    </location>
</feature>
<proteinExistence type="predicted"/>
<sequence>MWIKCRSMVAEFCFPSSLVTDQESAPGAQGENAPPAQSPQQPTSTVTGMEDSSTSEIDKKEEEQFTQSTDLATDANPKSIELISKKSGVLLITLVSFLILTLFIIVQLFVMKLRKAHVVWKKENEIADNIPENYKFRSNNEETSSQEKNGQNSHPKRCMNYLTRLYTAAKSKRKGAARQSQVIAMGSRIPESVV</sequence>
<keyword evidence="2" id="KW-1133">Transmembrane helix</keyword>
<evidence type="ECO:0000313" key="4">
    <source>
        <dbReference type="RefSeq" id="XP_012863660.1"/>
    </source>
</evidence>